<dbReference type="Pfam" id="PF00059">
    <property type="entry name" value="Lectin_C"/>
    <property type="match status" value="1"/>
</dbReference>
<dbReference type="Proteomes" id="UP000001351">
    <property type="component" value="Chromosome"/>
</dbReference>
<feature type="compositionally biased region" description="Gly residues" evidence="2">
    <location>
        <begin position="97"/>
        <end position="107"/>
    </location>
</feature>
<reference evidence="4 6" key="2">
    <citation type="journal article" date="2011" name="Mol. Biol. Evol.">
        <title>Comparative genomic analysis of fruiting body formation in Myxococcales.</title>
        <authorList>
            <person name="Huntley S."/>
            <person name="Hamann N."/>
            <person name="Wegener-Feldbrugge S."/>
            <person name="Treuner-Lange A."/>
            <person name="Kube M."/>
            <person name="Reinhardt R."/>
            <person name="Klages S."/>
            <person name="Muller R."/>
            <person name="Ronning C.M."/>
            <person name="Nierman W.C."/>
            <person name="Sogaard-Andersen L."/>
        </authorList>
    </citation>
    <scope>NUCLEOTIDE SEQUENCE [LARGE SCALE GENOMIC DNA]</scope>
    <source>
        <strain evidence="4 6">DW4/3-1</strain>
    </source>
</reference>
<dbReference type="InterPro" id="IPR001304">
    <property type="entry name" value="C-type_lectin-like"/>
</dbReference>
<dbReference type="InterPro" id="IPR014867">
    <property type="entry name" value="Spore_coat_CotH_CotH2/3/7"/>
</dbReference>
<feature type="domain" description="C-type lectin" evidence="3">
    <location>
        <begin position="498"/>
        <end position="600"/>
    </location>
</feature>
<proteinExistence type="predicted"/>
<dbReference type="EMBL" id="AAMD01000014">
    <property type="protein sequence ID" value="EAU68665.1"/>
    <property type="molecule type" value="Genomic_DNA"/>
</dbReference>
<name>Q09A75_STIAD</name>
<feature type="compositionally biased region" description="Low complexity" evidence="2">
    <location>
        <begin position="63"/>
        <end position="79"/>
    </location>
</feature>
<dbReference type="PANTHER" id="PTHR40050">
    <property type="entry name" value="INNER SPORE COAT PROTEIN H"/>
    <property type="match status" value="1"/>
</dbReference>
<organism evidence="5 7">
    <name type="scientific">Stigmatella aurantiaca (strain DW4/3-1)</name>
    <dbReference type="NCBI Taxonomy" id="378806"/>
    <lineage>
        <taxon>Bacteria</taxon>
        <taxon>Pseudomonadati</taxon>
        <taxon>Myxococcota</taxon>
        <taxon>Myxococcia</taxon>
        <taxon>Myxococcales</taxon>
        <taxon>Cystobacterineae</taxon>
        <taxon>Archangiaceae</taxon>
        <taxon>Stigmatella</taxon>
    </lineage>
</organism>
<dbReference type="PANTHER" id="PTHR40050:SF1">
    <property type="entry name" value="INNER SPORE COAT PROTEIN H"/>
    <property type="match status" value="1"/>
</dbReference>
<dbReference type="PROSITE" id="PS00615">
    <property type="entry name" value="C_TYPE_LECTIN_1"/>
    <property type="match status" value="1"/>
</dbReference>
<protein>
    <submittedName>
        <fullName evidence="5">Lectin C-type domain protein</fullName>
    </submittedName>
    <submittedName>
        <fullName evidence="4">Type II antifreeze protein</fullName>
    </submittedName>
</protein>
<keyword evidence="6" id="KW-1185">Reference proteome</keyword>
<accession>Q09A75</accession>
<dbReference type="InterPro" id="IPR016186">
    <property type="entry name" value="C-type_lectin-like/link_sf"/>
</dbReference>
<dbReference type="Pfam" id="PF08757">
    <property type="entry name" value="CotH"/>
    <property type="match status" value="1"/>
</dbReference>
<evidence type="ECO:0000256" key="1">
    <source>
        <dbReference type="ARBA" id="ARBA00023157"/>
    </source>
</evidence>
<feature type="region of interest" description="Disordered" evidence="2">
    <location>
        <begin position="53"/>
        <end position="118"/>
    </location>
</feature>
<dbReference type="EMBL" id="CP002271">
    <property type="protein sequence ID" value="ADO75072.1"/>
    <property type="molecule type" value="Genomic_DNA"/>
</dbReference>
<dbReference type="Proteomes" id="UP000032702">
    <property type="component" value="Unassembled WGS sequence"/>
</dbReference>
<reference evidence="5 7" key="1">
    <citation type="submission" date="2006-04" db="EMBL/GenBank/DDBJ databases">
        <authorList>
            <person name="Nierman W.C."/>
        </authorList>
    </citation>
    <scope>NUCLEOTIDE SEQUENCE [LARGE SCALE GENOMIC DNA]</scope>
    <source>
        <strain evidence="5 7">DW4/3-1</strain>
    </source>
</reference>
<dbReference type="eggNOG" id="COG5337">
    <property type="taxonomic scope" value="Bacteria"/>
</dbReference>
<dbReference type="InterPro" id="IPR018378">
    <property type="entry name" value="C-type_lectin_CS"/>
</dbReference>
<dbReference type="InterPro" id="IPR016187">
    <property type="entry name" value="CTDL_fold"/>
</dbReference>
<dbReference type="SMART" id="SM00034">
    <property type="entry name" value="CLECT"/>
    <property type="match status" value="1"/>
</dbReference>
<evidence type="ECO:0000313" key="4">
    <source>
        <dbReference type="EMBL" id="ADO75072.1"/>
    </source>
</evidence>
<evidence type="ECO:0000259" key="3">
    <source>
        <dbReference type="PROSITE" id="PS50041"/>
    </source>
</evidence>
<dbReference type="AlphaFoldDB" id="Q09A75"/>
<keyword evidence="1" id="KW-1015">Disulfide bond</keyword>
<dbReference type="Gene3D" id="3.10.100.10">
    <property type="entry name" value="Mannose-Binding Protein A, subunit A"/>
    <property type="match status" value="1"/>
</dbReference>
<dbReference type="SUPFAM" id="SSF56436">
    <property type="entry name" value="C-type lectin-like"/>
    <property type="match status" value="1"/>
</dbReference>
<dbReference type="CDD" id="cd00037">
    <property type="entry name" value="CLECT"/>
    <property type="match status" value="1"/>
</dbReference>
<dbReference type="KEGG" id="sur:STAUR_7316"/>
<gene>
    <name evidence="4" type="ordered locus">STAUR_7316</name>
    <name evidence="5" type="ORF">STIAU_6052</name>
</gene>
<dbReference type="HOGENOM" id="CLU_451924_0_0_7"/>
<evidence type="ECO:0000313" key="6">
    <source>
        <dbReference type="Proteomes" id="UP000001351"/>
    </source>
</evidence>
<evidence type="ECO:0000313" key="5">
    <source>
        <dbReference type="EMBL" id="EAU68665.1"/>
    </source>
</evidence>
<dbReference type="OrthoDB" id="258535at2"/>
<dbReference type="PROSITE" id="PS50041">
    <property type="entry name" value="C_TYPE_LECTIN_2"/>
    <property type="match status" value="1"/>
</dbReference>
<evidence type="ECO:0000256" key="2">
    <source>
        <dbReference type="SAM" id="MobiDB-lite"/>
    </source>
</evidence>
<evidence type="ECO:0000313" key="7">
    <source>
        <dbReference type="Proteomes" id="UP000032702"/>
    </source>
</evidence>
<sequence>MPSLFLETPEDFEFKASVCLRTLRGWMNTYRPLVIASLLLSFCLLPTACGDDKPGGPPPPDAGNPNDAGVPDAGGPSEGDAGDGGESPDAGDAGEPGDAGDGGGTDGGPTADPAEPLFSGHHISRFELNLSQEALASLQAEPDEYVEGALHLQVGAQSIDLPKVGVRLKGQLGSFRPLNQKAAFVLKFDKFVDQNLFGLKKLTLNNMVQDPSMIHERLGYALFRAMEVPAPRAAHATIRINGALYGLYTALESTDNSVFLKHWFGSNNGNLYEGQYGSDLYLGLEATFEQDKGEDVGFADLTELAKALDQMTHPATFLEDVAQVIDLDSYLRFAATELFIGHWDGYVSYRNNFYLYRRPSDGRWVFIPWGIDQTFGRYVDTWSAHGRLQRMCIESLPCRYKLAQAYEQVLLRVEELSMVEQAMALGTFLWTDVQEDPRKEVDVGTVFSKMTEAIDFLKNRPTDVRLRLGCVDPMGCERCTLAPAPGGGRLAFCTGTVTWAAAEADCVAQGGHLVSIHDQPTQTAVRAGARALSTGPWWIGLSDEAEEGTFAWSDQTPINFTLWATSEPNNQNNEDCVQLYGEAGTWNDVTCSGTASYVCTLPPP</sequence>
<dbReference type="STRING" id="378806.STAUR_7316"/>